<comment type="caution">
    <text evidence="7">The sequence shown here is derived from an EMBL/GenBank/DDBJ whole genome shotgun (WGS) entry which is preliminary data.</text>
</comment>
<dbReference type="InterPro" id="IPR006140">
    <property type="entry name" value="D-isomer_DH_NAD-bd"/>
</dbReference>
<dbReference type="Proteomes" id="UP000030002">
    <property type="component" value="Unassembled WGS sequence"/>
</dbReference>
<dbReference type="InterPro" id="IPR029753">
    <property type="entry name" value="D-isomer_DH_CS"/>
</dbReference>
<dbReference type="RefSeq" id="WP_052109350.1">
    <property type="nucleotide sequence ID" value="NZ_AVPJ01000001.1"/>
</dbReference>
<organism evidence="7 8">
    <name type="scientific">Knoellia sinensis KCTC 19936</name>
    <dbReference type="NCBI Taxonomy" id="1385520"/>
    <lineage>
        <taxon>Bacteria</taxon>
        <taxon>Bacillati</taxon>
        <taxon>Actinomycetota</taxon>
        <taxon>Actinomycetes</taxon>
        <taxon>Micrococcales</taxon>
        <taxon>Intrasporangiaceae</taxon>
        <taxon>Knoellia</taxon>
    </lineage>
</organism>
<dbReference type="eggNOG" id="COG0111">
    <property type="taxonomic scope" value="Bacteria"/>
</dbReference>
<feature type="domain" description="D-isomer specific 2-hydroxyacid dehydrogenase NAD-binding" evidence="6">
    <location>
        <begin position="155"/>
        <end position="301"/>
    </location>
</feature>
<dbReference type="PROSITE" id="PS00670">
    <property type="entry name" value="D_2_HYDROXYACID_DH_2"/>
    <property type="match status" value="1"/>
</dbReference>
<dbReference type="InterPro" id="IPR006139">
    <property type="entry name" value="D-isomer_2_OHA_DH_cat_dom"/>
</dbReference>
<dbReference type="SUPFAM" id="SSF51735">
    <property type="entry name" value="NAD(P)-binding Rossmann-fold domains"/>
    <property type="match status" value="1"/>
</dbReference>
<dbReference type="SUPFAM" id="SSF52283">
    <property type="entry name" value="Formate/glycerate dehydrogenase catalytic domain-like"/>
    <property type="match status" value="1"/>
</dbReference>
<evidence type="ECO:0000259" key="6">
    <source>
        <dbReference type="Pfam" id="PF02826"/>
    </source>
</evidence>
<feature type="domain" description="D-isomer specific 2-hydroxyacid dehydrogenase catalytic" evidence="5">
    <location>
        <begin position="40"/>
        <end position="332"/>
    </location>
</feature>
<comment type="similarity">
    <text evidence="1 4">Belongs to the D-isomer specific 2-hydroxyacid dehydrogenase family.</text>
</comment>
<evidence type="ECO:0000256" key="3">
    <source>
        <dbReference type="ARBA" id="ARBA00023027"/>
    </source>
</evidence>
<dbReference type="STRING" id="1385520.N802_02285"/>
<accession>A0A0A0JCJ1</accession>
<dbReference type="GO" id="GO:0016616">
    <property type="term" value="F:oxidoreductase activity, acting on the CH-OH group of donors, NAD or NADP as acceptor"/>
    <property type="evidence" value="ECO:0007669"/>
    <property type="project" value="InterPro"/>
</dbReference>
<dbReference type="PANTHER" id="PTHR42789">
    <property type="entry name" value="D-ISOMER SPECIFIC 2-HYDROXYACID DEHYDROGENASE FAMILY PROTEIN (AFU_ORTHOLOGUE AFUA_6G10090)"/>
    <property type="match status" value="1"/>
</dbReference>
<dbReference type="Pfam" id="PF00389">
    <property type="entry name" value="2-Hacid_dh"/>
    <property type="match status" value="1"/>
</dbReference>
<evidence type="ECO:0000256" key="2">
    <source>
        <dbReference type="ARBA" id="ARBA00023002"/>
    </source>
</evidence>
<dbReference type="InterPro" id="IPR036291">
    <property type="entry name" value="NAD(P)-bd_dom_sf"/>
</dbReference>
<keyword evidence="3" id="KW-0520">NAD</keyword>
<dbReference type="Pfam" id="PF02826">
    <property type="entry name" value="2-Hacid_dh_C"/>
    <property type="match status" value="1"/>
</dbReference>
<dbReference type="InterPro" id="IPR050857">
    <property type="entry name" value="D-2-hydroxyacid_DH"/>
</dbReference>
<dbReference type="PANTHER" id="PTHR42789:SF1">
    <property type="entry name" value="D-ISOMER SPECIFIC 2-HYDROXYACID DEHYDROGENASE FAMILY PROTEIN (AFU_ORTHOLOGUE AFUA_6G10090)"/>
    <property type="match status" value="1"/>
</dbReference>
<dbReference type="EMBL" id="AVPJ01000001">
    <property type="protein sequence ID" value="KGN34883.1"/>
    <property type="molecule type" value="Genomic_DNA"/>
</dbReference>
<gene>
    <name evidence="7" type="ORF">N802_02285</name>
</gene>
<evidence type="ECO:0000313" key="8">
    <source>
        <dbReference type="Proteomes" id="UP000030002"/>
    </source>
</evidence>
<evidence type="ECO:0000313" key="7">
    <source>
        <dbReference type="EMBL" id="KGN34883.1"/>
    </source>
</evidence>
<keyword evidence="2 4" id="KW-0560">Oxidoreductase</keyword>
<dbReference type="GO" id="GO:0051287">
    <property type="term" value="F:NAD binding"/>
    <property type="evidence" value="ECO:0007669"/>
    <property type="project" value="InterPro"/>
</dbReference>
<protein>
    <submittedName>
        <fullName evidence="7">2-hydroxyacid dehydrogenase</fullName>
    </submittedName>
</protein>
<keyword evidence="8" id="KW-1185">Reference proteome</keyword>
<evidence type="ECO:0000256" key="4">
    <source>
        <dbReference type="RuleBase" id="RU003719"/>
    </source>
</evidence>
<name>A0A0A0JCJ1_9MICO</name>
<evidence type="ECO:0000259" key="5">
    <source>
        <dbReference type="Pfam" id="PF00389"/>
    </source>
</evidence>
<dbReference type="CDD" id="cd12167">
    <property type="entry name" value="2-Hacid_dh_8"/>
    <property type="match status" value="1"/>
</dbReference>
<reference evidence="7 8" key="1">
    <citation type="submission" date="2013-08" db="EMBL/GenBank/DDBJ databases">
        <title>The genome sequence of Knoellia sinensis.</title>
        <authorList>
            <person name="Zhu W."/>
            <person name="Wang G."/>
        </authorList>
    </citation>
    <scope>NUCLEOTIDE SEQUENCE [LARGE SCALE GENOMIC DNA]</scope>
    <source>
        <strain evidence="7 8">KCTC 19936</strain>
    </source>
</reference>
<evidence type="ECO:0000256" key="1">
    <source>
        <dbReference type="ARBA" id="ARBA00005854"/>
    </source>
</evidence>
<sequence length="341" mass="36139">MTDTPIPLTRPRIAFAMRTGLREQVLSTDALGRLERLAEVLSLEELTEFESEAATRLLARTDVLITSWDAPIVDDAALDRAPHLKAVVHAAGSVRHHLTPAVWERGVLVASAADANAIPVAEYTLAAILLSGKAVLPLADAYRADPANIDVTQWRSIGNYGKRVGIIGASRIGRLVCGLVQPFAFEVVIADPFLDEPGAARLGARLVTLEELCVTSDIVTVHAPELPETHHLVDDALLASMHDGATLINTARGSLVDQDALTRELVSGRLNAVLDVTAPEPLPAGSPLLRLPNVLTTPHIAGSLGTELRRLGDAAVGEVERLARGQTPLGAVALDDLGHLA</sequence>
<proteinExistence type="inferred from homology"/>
<dbReference type="AlphaFoldDB" id="A0A0A0JCJ1"/>
<dbReference type="Gene3D" id="3.40.50.720">
    <property type="entry name" value="NAD(P)-binding Rossmann-like Domain"/>
    <property type="match status" value="2"/>
</dbReference>